<dbReference type="EMBL" id="MW507126">
    <property type="protein sequence ID" value="QRI45087.1"/>
    <property type="molecule type" value="Genomic_DNA"/>
</dbReference>
<evidence type="ECO:0000313" key="2">
    <source>
        <dbReference type="Proteomes" id="UP000654052"/>
    </source>
</evidence>
<dbReference type="KEGG" id="vg:80020097"/>
<organism evidence="1 2">
    <name type="scientific">Microbacterium phage Shocker</name>
    <dbReference type="NCBI Taxonomy" id="2805839"/>
    <lineage>
        <taxon>Viruses</taxon>
        <taxon>Duplodnaviria</taxon>
        <taxon>Heunggongvirae</taxon>
        <taxon>Uroviricota</taxon>
        <taxon>Caudoviricetes</taxon>
        <taxon>Shockervirus</taxon>
        <taxon>Shockervirus shocker</taxon>
    </lineage>
</organism>
<keyword evidence="2" id="KW-1185">Reference proteome</keyword>
<accession>A0A890UWK6</accession>
<protein>
    <submittedName>
        <fullName evidence="1">Uncharacterized protein</fullName>
    </submittedName>
</protein>
<dbReference type="Proteomes" id="UP000654052">
    <property type="component" value="Segment"/>
</dbReference>
<reference evidence="1" key="1">
    <citation type="submission" date="2021-01" db="EMBL/GenBank/DDBJ databases">
        <authorList>
            <person name="Weegman M.K."/>
            <person name="Spring A.S."/>
            <person name="Bonilla J.A."/>
            <person name="Klyczek K."/>
            <person name="Garlena R.A."/>
            <person name="Russell D.A."/>
            <person name="Pope W.H."/>
            <person name="Jacobs-Sera D."/>
            <person name="Hatfull G.F."/>
        </authorList>
    </citation>
    <scope>NUCLEOTIDE SEQUENCE</scope>
</reference>
<dbReference type="RefSeq" id="YP_010755443.1">
    <property type="nucleotide sequence ID" value="NC_073470.1"/>
</dbReference>
<dbReference type="GeneID" id="80020097"/>
<name>A0A890UWK6_9CAUD</name>
<gene>
    <name evidence="1" type="primary">33</name>
    <name evidence="1" type="ORF">SEA_SHOCKER_33</name>
</gene>
<evidence type="ECO:0000313" key="1">
    <source>
        <dbReference type="EMBL" id="QRI45087.1"/>
    </source>
</evidence>
<proteinExistence type="predicted"/>
<sequence length="514" mass="56849">MAREPLVIGPFAGGLNTYDDPTAVKDTELVECLNWDPGLEGSLRSRPPFTDLSHPLTLGASGHTRFLGFFYGTGTSYFLIVSDGLSSTWAFNGATQSWVLITDTFAATAVAQFDNKAWLTSPVGEADPGGYWTPGGGFTADADMPHGDTIVSFKSRLWISPGRGNTNGTRVYYSKVLGQPNFWQTPSFVDVGQGDGQDIVLLTTYYNTLVAFRTQSIWAFSFNADPAQGSVALLVPGVGLTSKECLISYENYLFFMYDEKAYQFINNGAQQINMKVPFTATNQANNTLPMSVSLFNNRAIFHYYDTMYVYSLRTKTWTRWKSPAWGSIGQIMSPAGVLTDEAFANPSKTIPAGGTRTSPLLYIEDRFTNASEVFTCEVQTKNYNYQLSSNFKRLFWWGVDAVFRTRIRGWAVPVVHHAQVTWGQLVSQGVTWGQLLGGTWGSPFIGDLSVHSDYDLGGTGPVRKFVKMFKSMRFRQVYFRLIFDTDGSIGTAPVNLFTITAYVGSKETVSKTVS</sequence>